<evidence type="ECO:0000256" key="2">
    <source>
        <dbReference type="ARBA" id="ARBA00022448"/>
    </source>
</evidence>
<dbReference type="AlphaFoldDB" id="A0A0V7ZMY5"/>
<evidence type="ECO:0000256" key="7">
    <source>
        <dbReference type="SAM" id="Phobius"/>
    </source>
</evidence>
<dbReference type="InterPro" id="IPR025857">
    <property type="entry name" value="MacB_PCD"/>
</dbReference>
<dbReference type="PIRSF" id="PIRSF031773">
    <property type="entry name" value="DevC"/>
    <property type="match status" value="1"/>
</dbReference>
<feature type="domain" description="MacB-like periplasmic core" evidence="9">
    <location>
        <begin position="21"/>
        <end position="265"/>
    </location>
</feature>
<comment type="caution">
    <text evidence="10">The sequence shown here is derived from an EMBL/GenBank/DDBJ whole genome shotgun (WGS) entry which is preliminary data.</text>
</comment>
<feature type="transmembrane region" description="Helical" evidence="7">
    <location>
        <begin position="338"/>
        <end position="363"/>
    </location>
</feature>
<feature type="transmembrane region" description="Helical" evidence="7">
    <location>
        <begin position="16"/>
        <end position="37"/>
    </location>
</feature>
<dbReference type="Proteomes" id="UP000053372">
    <property type="component" value="Unassembled WGS sequence"/>
</dbReference>
<dbReference type="InterPro" id="IPR051125">
    <property type="entry name" value="ABC-4/HrtB_transporter"/>
</dbReference>
<evidence type="ECO:0000256" key="4">
    <source>
        <dbReference type="ARBA" id="ARBA00022692"/>
    </source>
</evidence>
<evidence type="ECO:0000256" key="5">
    <source>
        <dbReference type="ARBA" id="ARBA00022989"/>
    </source>
</evidence>
<comment type="subcellular location">
    <subcellularLocation>
        <location evidence="1">Cell membrane</location>
        <topology evidence="1">Multi-pass membrane protein</topology>
    </subcellularLocation>
</comment>
<keyword evidence="5 7" id="KW-1133">Transmembrane helix</keyword>
<keyword evidence="4 7" id="KW-0812">Transmembrane</keyword>
<sequence length="417" mass="45319">MVSIARKNLFEDIPRFLVAQAGIMFAVSLVTIQTGIFNGVIRSTSLLVDNSRADIWVSSKRMVHLELTESILFDHVVRSRKVNGVSRAEALMTGVSRWQVPKGQLTVVKLWGFDPQGQLFVPGAVQKGSVSALQKPYTILVDRSDLRSLRMKKLGDQGEIGSLPANLVGIAQDTQSVLSSAFLFASLKTVNAYNNSRVSSRVDCKLVSGEFKCTNVYERAKDSQDTNSSSVPEPQPISLNTPVSFILIKAKPGQDLQKLKQDLEAASPDTRAYTREELSQKIRDYWQKRTGIGFILGLGAVVGMIVGVAIVGQILYSSVSDHIKEFGTLKAMGASNRVIYGVIVEQSLWMAVIGYVPGMLLCWGLGNWTLATQGIVILITPLTAVGVFGVTVLMCVGSALFAIQKVSHVDPAIVFKA</sequence>
<organism evidence="10 11">
    <name type="scientific">Mastigocoleus testarum BC008</name>
    <dbReference type="NCBI Taxonomy" id="371196"/>
    <lineage>
        <taxon>Bacteria</taxon>
        <taxon>Bacillati</taxon>
        <taxon>Cyanobacteriota</taxon>
        <taxon>Cyanophyceae</taxon>
        <taxon>Nostocales</taxon>
        <taxon>Hapalosiphonaceae</taxon>
        <taxon>Mastigocoleus</taxon>
    </lineage>
</organism>
<dbReference type="EMBL" id="LMTZ01000103">
    <property type="protein sequence ID" value="KST65851.1"/>
    <property type="molecule type" value="Genomic_DNA"/>
</dbReference>
<protein>
    <submittedName>
        <fullName evidence="10">ABC transporter permease</fullName>
    </submittedName>
</protein>
<evidence type="ECO:0000256" key="3">
    <source>
        <dbReference type="ARBA" id="ARBA00022475"/>
    </source>
</evidence>
<reference evidence="10 11" key="1">
    <citation type="journal article" date="2015" name="Genome Announc.">
        <title>Draft Genome of the Euendolithic (true boring) Cyanobacterium Mastigocoleus testarum strain BC008.</title>
        <authorList>
            <person name="Guida B.S."/>
            <person name="Garcia-Pichel F."/>
        </authorList>
    </citation>
    <scope>NUCLEOTIDE SEQUENCE [LARGE SCALE GENOMIC DNA]</scope>
    <source>
        <strain evidence="10 11">BC008</strain>
    </source>
</reference>
<feature type="transmembrane region" description="Helical" evidence="7">
    <location>
        <begin position="291"/>
        <end position="318"/>
    </location>
</feature>
<dbReference type="InterPro" id="IPR003838">
    <property type="entry name" value="ABC3_permease_C"/>
</dbReference>
<evidence type="ECO:0000259" key="9">
    <source>
        <dbReference type="Pfam" id="PF12704"/>
    </source>
</evidence>
<evidence type="ECO:0000313" key="11">
    <source>
        <dbReference type="Proteomes" id="UP000053372"/>
    </source>
</evidence>
<proteinExistence type="predicted"/>
<keyword evidence="11" id="KW-1185">Reference proteome</keyword>
<evidence type="ECO:0000256" key="1">
    <source>
        <dbReference type="ARBA" id="ARBA00004651"/>
    </source>
</evidence>
<gene>
    <name evidence="10" type="ORF">BC008_22995</name>
</gene>
<evidence type="ECO:0000256" key="6">
    <source>
        <dbReference type="ARBA" id="ARBA00023136"/>
    </source>
</evidence>
<dbReference type="OrthoDB" id="417886at2"/>
<dbReference type="PANTHER" id="PTHR43738">
    <property type="entry name" value="ABC TRANSPORTER, MEMBRANE PROTEIN"/>
    <property type="match status" value="1"/>
</dbReference>
<keyword evidence="6 7" id="KW-0472">Membrane</keyword>
<dbReference type="PANTHER" id="PTHR43738:SF1">
    <property type="entry name" value="HEMIN TRANSPORT SYSTEM PERMEASE PROTEIN HRTB-RELATED"/>
    <property type="match status" value="1"/>
</dbReference>
<dbReference type="InterPro" id="IPR005891">
    <property type="entry name" value="DevC"/>
</dbReference>
<dbReference type="Pfam" id="PF02687">
    <property type="entry name" value="FtsX"/>
    <property type="match status" value="1"/>
</dbReference>
<keyword evidence="3" id="KW-1003">Cell membrane</keyword>
<evidence type="ECO:0000313" key="10">
    <source>
        <dbReference type="EMBL" id="KST65851.1"/>
    </source>
</evidence>
<dbReference type="Pfam" id="PF12704">
    <property type="entry name" value="MacB_PCD"/>
    <property type="match status" value="1"/>
</dbReference>
<name>A0A0V7ZMY5_9CYAN</name>
<feature type="transmembrane region" description="Helical" evidence="7">
    <location>
        <begin position="375"/>
        <end position="403"/>
    </location>
</feature>
<dbReference type="RefSeq" id="WP_027842864.1">
    <property type="nucleotide sequence ID" value="NZ_LMTZ01000103.1"/>
</dbReference>
<keyword evidence="2" id="KW-0813">Transport</keyword>
<evidence type="ECO:0000259" key="8">
    <source>
        <dbReference type="Pfam" id="PF02687"/>
    </source>
</evidence>
<accession>A0A0V7ZMY5</accession>
<dbReference type="GO" id="GO:0005886">
    <property type="term" value="C:plasma membrane"/>
    <property type="evidence" value="ECO:0007669"/>
    <property type="project" value="UniProtKB-SubCell"/>
</dbReference>
<feature type="domain" description="ABC3 transporter permease C-terminal" evidence="8">
    <location>
        <begin position="300"/>
        <end position="411"/>
    </location>
</feature>